<organism evidence="5 6">
    <name type="scientific">Intestinimonas butyriciproducens</name>
    <dbReference type="NCBI Taxonomy" id="1297617"/>
    <lineage>
        <taxon>Bacteria</taxon>
        <taxon>Bacillati</taxon>
        <taxon>Bacillota</taxon>
        <taxon>Clostridia</taxon>
        <taxon>Eubacteriales</taxon>
        <taxon>Intestinimonas</taxon>
    </lineage>
</organism>
<dbReference type="OrthoDB" id="9785687at2"/>
<dbReference type="AlphaFoldDB" id="A0A2U1BEI0"/>
<dbReference type="Gene3D" id="1.10.150.130">
    <property type="match status" value="1"/>
</dbReference>
<accession>A0A2U1BEI0</accession>
<evidence type="ECO:0000256" key="1">
    <source>
        <dbReference type="ARBA" id="ARBA00008857"/>
    </source>
</evidence>
<name>A0A2U1BEI0_9FIRM</name>
<dbReference type="PANTHER" id="PTHR30349">
    <property type="entry name" value="PHAGE INTEGRASE-RELATED"/>
    <property type="match status" value="1"/>
</dbReference>
<evidence type="ECO:0000313" key="5">
    <source>
        <dbReference type="EMBL" id="PVY47023.1"/>
    </source>
</evidence>
<dbReference type="Gene3D" id="1.10.443.10">
    <property type="entry name" value="Intergrase catalytic core"/>
    <property type="match status" value="1"/>
</dbReference>
<dbReference type="InterPro" id="IPR010998">
    <property type="entry name" value="Integrase_recombinase_N"/>
</dbReference>
<sequence>MKTRLPTPQRLPSGQYRCQVMVAGKRVSVVDADPDVCQAKAVAMRAGLIEQSETPKDRITLDAAISKYIEDRRAVLSPATIMGYRGIQKNRFRPLMKTRIRDIDKAALQKAISDDAKTCSAKTLKNAIGLVAAVLSDYKEINTRGLKYPQRVKKEHAYLDASQIVELITACQGNIAELPILLAVWLGLRRSEIMGLQWESIDFDGKKIKIEHALVPNEDGEYVEKSELKNASSRRVLSCPEYILAKLDSYQPDISKRSGRVFKMDPSVIYNNLKKISERSGIPFVGVHGLRHTNASVMLSLGIVDKIAMKRGGWATDNTMKSVYQHVFSSDRDTADDMINAYFESIVDDANKKFAHEITHANI</sequence>
<dbReference type="GO" id="GO:0003677">
    <property type="term" value="F:DNA binding"/>
    <property type="evidence" value="ECO:0007669"/>
    <property type="project" value="UniProtKB-KW"/>
</dbReference>
<evidence type="ECO:0000256" key="3">
    <source>
        <dbReference type="ARBA" id="ARBA00023172"/>
    </source>
</evidence>
<dbReference type="GeneID" id="93229084"/>
<evidence type="ECO:0000259" key="4">
    <source>
        <dbReference type="PROSITE" id="PS51898"/>
    </source>
</evidence>
<dbReference type="InterPro" id="IPR013762">
    <property type="entry name" value="Integrase-like_cat_sf"/>
</dbReference>
<evidence type="ECO:0000313" key="6">
    <source>
        <dbReference type="Proteomes" id="UP000245778"/>
    </source>
</evidence>
<feature type="domain" description="Tyr recombinase" evidence="4">
    <location>
        <begin position="154"/>
        <end position="337"/>
    </location>
</feature>
<protein>
    <submittedName>
        <fullName evidence="5">Integrase</fullName>
    </submittedName>
</protein>
<gene>
    <name evidence="5" type="ORF">C7373_11126</name>
</gene>
<evidence type="ECO:0000256" key="2">
    <source>
        <dbReference type="ARBA" id="ARBA00023125"/>
    </source>
</evidence>
<keyword evidence="2" id="KW-0238">DNA-binding</keyword>
<dbReference type="SUPFAM" id="SSF56349">
    <property type="entry name" value="DNA breaking-rejoining enzymes"/>
    <property type="match status" value="1"/>
</dbReference>
<comment type="caution">
    <text evidence="5">The sequence shown here is derived from an EMBL/GenBank/DDBJ whole genome shotgun (WGS) entry which is preliminary data.</text>
</comment>
<dbReference type="InterPro" id="IPR002104">
    <property type="entry name" value="Integrase_catalytic"/>
</dbReference>
<dbReference type="CDD" id="cd01189">
    <property type="entry name" value="INT_ICEBs1_C_like"/>
    <property type="match status" value="1"/>
</dbReference>
<dbReference type="RefSeq" id="WP_116722459.1">
    <property type="nucleotide sequence ID" value="NZ_CP011524.1"/>
</dbReference>
<comment type="similarity">
    <text evidence="1">Belongs to the 'phage' integrase family.</text>
</comment>
<dbReference type="PROSITE" id="PS51898">
    <property type="entry name" value="TYR_RECOMBINASE"/>
    <property type="match status" value="1"/>
</dbReference>
<keyword evidence="3" id="KW-0233">DNA recombination</keyword>
<dbReference type="Pfam" id="PF00589">
    <property type="entry name" value="Phage_integrase"/>
    <property type="match status" value="1"/>
</dbReference>
<reference evidence="5 6" key="1">
    <citation type="submission" date="2018-04" db="EMBL/GenBank/DDBJ databases">
        <title>Genomic Encyclopedia of Type Strains, Phase IV (KMG-IV): sequencing the most valuable type-strain genomes for metagenomic binning, comparative biology and taxonomic classification.</title>
        <authorList>
            <person name="Goeker M."/>
        </authorList>
    </citation>
    <scope>NUCLEOTIDE SEQUENCE [LARGE SCALE GENOMIC DNA]</scope>
    <source>
        <strain evidence="5 6">DSM 26588</strain>
    </source>
</reference>
<dbReference type="InterPro" id="IPR011010">
    <property type="entry name" value="DNA_brk_join_enz"/>
</dbReference>
<dbReference type="PANTHER" id="PTHR30349:SF41">
    <property type="entry name" value="INTEGRASE_RECOMBINASE PROTEIN MJ0367-RELATED"/>
    <property type="match status" value="1"/>
</dbReference>
<proteinExistence type="inferred from homology"/>
<dbReference type="Proteomes" id="UP000245778">
    <property type="component" value="Unassembled WGS sequence"/>
</dbReference>
<dbReference type="EMBL" id="QEKK01000011">
    <property type="protein sequence ID" value="PVY47023.1"/>
    <property type="molecule type" value="Genomic_DNA"/>
</dbReference>
<dbReference type="GO" id="GO:0006310">
    <property type="term" value="P:DNA recombination"/>
    <property type="evidence" value="ECO:0007669"/>
    <property type="project" value="UniProtKB-KW"/>
</dbReference>
<dbReference type="InterPro" id="IPR050090">
    <property type="entry name" value="Tyrosine_recombinase_XerCD"/>
</dbReference>
<dbReference type="GO" id="GO:0015074">
    <property type="term" value="P:DNA integration"/>
    <property type="evidence" value="ECO:0007669"/>
    <property type="project" value="InterPro"/>
</dbReference>